<protein>
    <submittedName>
        <fullName evidence="2">Uncharacterized protein</fullName>
    </submittedName>
</protein>
<dbReference type="AlphaFoldDB" id="A0A0A9CP59"/>
<evidence type="ECO:0000313" key="2">
    <source>
        <dbReference type="EMBL" id="JAD75160.1"/>
    </source>
</evidence>
<feature type="transmembrane region" description="Helical" evidence="1">
    <location>
        <begin position="41"/>
        <end position="62"/>
    </location>
</feature>
<dbReference type="EMBL" id="GBRH01222735">
    <property type="protein sequence ID" value="JAD75160.1"/>
    <property type="molecule type" value="Transcribed_RNA"/>
</dbReference>
<reference evidence="2" key="1">
    <citation type="submission" date="2014-09" db="EMBL/GenBank/DDBJ databases">
        <authorList>
            <person name="Magalhaes I.L.F."/>
            <person name="Oliveira U."/>
            <person name="Santos F.R."/>
            <person name="Vidigal T.H.D.A."/>
            <person name="Brescovit A.D."/>
            <person name="Santos A.J."/>
        </authorList>
    </citation>
    <scope>NUCLEOTIDE SEQUENCE</scope>
    <source>
        <tissue evidence="2">Shoot tissue taken approximately 20 cm above the soil surface</tissue>
    </source>
</reference>
<keyword evidence="1" id="KW-0472">Membrane</keyword>
<proteinExistence type="predicted"/>
<evidence type="ECO:0000256" key="1">
    <source>
        <dbReference type="SAM" id="Phobius"/>
    </source>
</evidence>
<keyword evidence="1" id="KW-1133">Transmembrane helix</keyword>
<organism evidence="2">
    <name type="scientific">Arundo donax</name>
    <name type="common">Giant reed</name>
    <name type="synonym">Donax arundinaceus</name>
    <dbReference type="NCBI Taxonomy" id="35708"/>
    <lineage>
        <taxon>Eukaryota</taxon>
        <taxon>Viridiplantae</taxon>
        <taxon>Streptophyta</taxon>
        <taxon>Embryophyta</taxon>
        <taxon>Tracheophyta</taxon>
        <taxon>Spermatophyta</taxon>
        <taxon>Magnoliopsida</taxon>
        <taxon>Liliopsida</taxon>
        <taxon>Poales</taxon>
        <taxon>Poaceae</taxon>
        <taxon>PACMAD clade</taxon>
        <taxon>Arundinoideae</taxon>
        <taxon>Arundineae</taxon>
        <taxon>Arundo</taxon>
    </lineage>
</organism>
<reference evidence="2" key="2">
    <citation type="journal article" date="2015" name="Data Brief">
        <title>Shoot transcriptome of the giant reed, Arundo donax.</title>
        <authorList>
            <person name="Barrero R.A."/>
            <person name="Guerrero F.D."/>
            <person name="Moolhuijzen P."/>
            <person name="Goolsby J.A."/>
            <person name="Tidwell J."/>
            <person name="Bellgard S.E."/>
            <person name="Bellgard M.I."/>
        </authorList>
    </citation>
    <scope>NUCLEOTIDE SEQUENCE</scope>
    <source>
        <tissue evidence="2">Shoot tissue taken approximately 20 cm above the soil surface</tissue>
    </source>
</reference>
<sequence>MTCMAIYDAVVVLSFVFFGGGVGSCLDCVVNSLLITGLQDYLVYMGIGWAHLMMFLPFVVSCWSWKIDGTCPKLSLSAMVIILPFLSCIYLFGHRCCCCCCV</sequence>
<keyword evidence="1" id="KW-0812">Transmembrane</keyword>
<accession>A0A0A9CP59</accession>
<name>A0A0A9CP59_ARUDO</name>
<feature type="transmembrane region" description="Helical" evidence="1">
    <location>
        <begin position="74"/>
        <end position="93"/>
    </location>
</feature>